<protein>
    <recommendedName>
        <fullName evidence="4">Putative gamma-glutamylcyclotransferase</fullName>
    </recommendedName>
</protein>
<name>A0AAW1S028_9CHLO</name>
<dbReference type="PANTHER" id="PTHR31544">
    <property type="entry name" value="AIG2-LIKE PROTEIN D"/>
    <property type="match status" value="1"/>
</dbReference>
<evidence type="ECO:0000256" key="1">
    <source>
        <dbReference type="ARBA" id="ARBA00002782"/>
    </source>
</evidence>
<sequence length="163" mass="18103">MYPALAKATAEDSIEGKVLHGITPHELDVLDEYEDDEYYKDVVEVETSSGRNVHAYVYIWQDHLRHKLSGSWSYEDFREHSMAEYLKIHAPFAEEVQALTSSEAGVSGAARLLQDRRIEQDRPTHSTSIIFGNSAVKSQGPQVTQASGIHLLHVTPVATAPAS</sequence>
<dbReference type="InterPro" id="IPR013024">
    <property type="entry name" value="GGCT-like"/>
</dbReference>
<comment type="function">
    <text evidence="1">Putative gamma-glutamylcyclotransferase.</text>
</comment>
<dbReference type="Pfam" id="PF06094">
    <property type="entry name" value="GGACT"/>
    <property type="match status" value="1"/>
</dbReference>
<proteinExistence type="inferred from homology"/>
<comment type="similarity">
    <text evidence="2">Belongs to the gamma-glutamylcyclotransferase family.</text>
</comment>
<dbReference type="GO" id="GO:0016740">
    <property type="term" value="F:transferase activity"/>
    <property type="evidence" value="ECO:0007669"/>
    <property type="project" value="UniProtKB-KW"/>
</dbReference>
<dbReference type="InterPro" id="IPR036568">
    <property type="entry name" value="GGCT-like_sf"/>
</dbReference>
<evidence type="ECO:0000256" key="3">
    <source>
        <dbReference type="ARBA" id="ARBA00022679"/>
    </source>
</evidence>
<keyword evidence="3" id="KW-0808">Transferase</keyword>
<dbReference type="SUPFAM" id="SSF110857">
    <property type="entry name" value="Gamma-glutamyl cyclotransferase-like"/>
    <property type="match status" value="1"/>
</dbReference>
<evidence type="ECO:0000313" key="7">
    <source>
        <dbReference type="Proteomes" id="UP001485043"/>
    </source>
</evidence>
<organism evidence="6 7">
    <name type="scientific">Apatococcus fuscideae</name>
    <dbReference type="NCBI Taxonomy" id="2026836"/>
    <lineage>
        <taxon>Eukaryota</taxon>
        <taxon>Viridiplantae</taxon>
        <taxon>Chlorophyta</taxon>
        <taxon>core chlorophytes</taxon>
        <taxon>Trebouxiophyceae</taxon>
        <taxon>Chlorellales</taxon>
        <taxon>Chlorellaceae</taxon>
        <taxon>Apatococcus</taxon>
    </lineage>
</organism>
<evidence type="ECO:0000256" key="2">
    <source>
        <dbReference type="ARBA" id="ARBA00008861"/>
    </source>
</evidence>
<evidence type="ECO:0000313" key="6">
    <source>
        <dbReference type="EMBL" id="KAK9839182.1"/>
    </source>
</evidence>
<evidence type="ECO:0000256" key="4">
    <source>
        <dbReference type="ARBA" id="ARBA00030602"/>
    </source>
</evidence>
<dbReference type="PANTHER" id="PTHR31544:SF2">
    <property type="entry name" value="AIG2-LIKE PROTEIN D"/>
    <property type="match status" value="1"/>
</dbReference>
<evidence type="ECO:0000259" key="5">
    <source>
        <dbReference type="Pfam" id="PF06094"/>
    </source>
</evidence>
<feature type="domain" description="Gamma-glutamylcyclotransferase AIG2-like" evidence="5">
    <location>
        <begin position="2"/>
        <end position="73"/>
    </location>
</feature>
<dbReference type="Proteomes" id="UP001485043">
    <property type="component" value="Unassembled WGS sequence"/>
</dbReference>
<dbReference type="InterPro" id="IPR009288">
    <property type="entry name" value="AIG2-like_dom"/>
</dbReference>
<comment type="caution">
    <text evidence="6">The sequence shown here is derived from an EMBL/GenBank/DDBJ whole genome shotgun (WGS) entry which is preliminary data.</text>
</comment>
<dbReference type="EMBL" id="JALJOV010001879">
    <property type="protein sequence ID" value="KAK9839182.1"/>
    <property type="molecule type" value="Genomic_DNA"/>
</dbReference>
<reference evidence="6 7" key="1">
    <citation type="journal article" date="2024" name="Nat. Commun.">
        <title>Phylogenomics reveals the evolutionary origins of lichenization in chlorophyte algae.</title>
        <authorList>
            <person name="Puginier C."/>
            <person name="Libourel C."/>
            <person name="Otte J."/>
            <person name="Skaloud P."/>
            <person name="Haon M."/>
            <person name="Grisel S."/>
            <person name="Petersen M."/>
            <person name="Berrin J.G."/>
            <person name="Delaux P.M."/>
            <person name="Dal Grande F."/>
            <person name="Keller J."/>
        </authorList>
    </citation>
    <scope>NUCLEOTIDE SEQUENCE [LARGE SCALE GENOMIC DNA]</scope>
    <source>
        <strain evidence="6 7">SAG 2523</strain>
    </source>
</reference>
<dbReference type="AlphaFoldDB" id="A0AAW1S028"/>
<gene>
    <name evidence="6" type="ORF">WJX84_007329</name>
</gene>
<accession>A0AAW1S028</accession>
<dbReference type="CDD" id="cd06661">
    <property type="entry name" value="GGCT_like"/>
    <property type="match status" value="1"/>
</dbReference>
<keyword evidence="7" id="KW-1185">Reference proteome</keyword>
<dbReference type="InterPro" id="IPR045038">
    <property type="entry name" value="AIG2-like"/>
</dbReference>
<dbReference type="Gene3D" id="3.10.490.10">
    <property type="entry name" value="Gamma-glutamyl cyclotransferase-like"/>
    <property type="match status" value="1"/>
</dbReference>